<dbReference type="Gene3D" id="2.60.40.1220">
    <property type="match status" value="1"/>
</dbReference>
<dbReference type="InterPro" id="IPR014755">
    <property type="entry name" value="Cu-Rt/internalin_Ig-like"/>
</dbReference>
<dbReference type="SUPFAM" id="SSF81296">
    <property type="entry name" value="E set domains"/>
    <property type="match status" value="1"/>
</dbReference>
<keyword evidence="6" id="KW-0812">Transmembrane</keyword>
<dbReference type="EMBL" id="CP134880">
    <property type="protein sequence ID" value="WNM28313.1"/>
    <property type="molecule type" value="Genomic_DNA"/>
</dbReference>
<dbReference type="InterPro" id="IPR032694">
    <property type="entry name" value="CopC/D"/>
</dbReference>
<organism evidence="9">
    <name type="scientific">Demequina capsici</name>
    <dbReference type="NCBI Taxonomy" id="3075620"/>
    <lineage>
        <taxon>Bacteria</taxon>
        <taxon>Bacillati</taxon>
        <taxon>Actinomycetota</taxon>
        <taxon>Actinomycetes</taxon>
        <taxon>Micrococcales</taxon>
        <taxon>Demequinaceae</taxon>
        <taxon>Demequina</taxon>
    </lineage>
</organism>
<dbReference type="PANTHER" id="PTHR34820:SF4">
    <property type="entry name" value="INNER MEMBRANE PROTEIN YEBZ"/>
    <property type="match status" value="1"/>
</dbReference>
<evidence type="ECO:0000313" key="9">
    <source>
        <dbReference type="EMBL" id="WNM28313.1"/>
    </source>
</evidence>
<comment type="subcellular location">
    <subcellularLocation>
        <location evidence="1">Cell envelope</location>
    </subcellularLocation>
</comment>
<feature type="domain" description="CopC" evidence="8">
    <location>
        <begin position="28"/>
        <end position="118"/>
    </location>
</feature>
<feature type="chain" id="PRO_5041699029" evidence="7">
    <location>
        <begin position="25"/>
        <end position="209"/>
    </location>
</feature>
<evidence type="ECO:0000256" key="2">
    <source>
        <dbReference type="ARBA" id="ARBA00022723"/>
    </source>
</evidence>
<dbReference type="PANTHER" id="PTHR34820">
    <property type="entry name" value="INNER MEMBRANE PROTEIN YEBZ"/>
    <property type="match status" value="1"/>
</dbReference>
<evidence type="ECO:0000256" key="1">
    <source>
        <dbReference type="ARBA" id="ARBA00004196"/>
    </source>
</evidence>
<evidence type="ECO:0000256" key="6">
    <source>
        <dbReference type="SAM" id="Phobius"/>
    </source>
</evidence>
<dbReference type="GO" id="GO:0030313">
    <property type="term" value="C:cell envelope"/>
    <property type="evidence" value="ECO:0007669"/>
    <property type="project" value="UniProtKB-SubCell"/>
</dbReference>
<dbReference type="Proteomes" id="UP001303408">
    <property type="component" value="Chromosome"/>
</dbReference>
<sequence length="209" mass="20899">MRSRVLRPVLILLLALAAMLPASAASAHTSLVGTDPADGSTVSDLTQVSLEFTGEVLDLGTTLALVQGDQRIELDPTFPSATTVMAEVPALANGDWSLMYRVVAQDGHPLEGQVDFTVEGAAPSASASASPSTSPTASPTASASASEPTSDAASPSPSSSVTSEASEAPAGGGWARLGGVAVLLAAATVAILWLRRRGGDGPHGPASQD</sequence>
<keyword evidence="6" id="KW-0472">Membrane</keyword>
<dbReference type="GO" id="GO:0005507">
    <property type="term" value="F:copper ion binding"/>
    <property type="evidence" value="ECO:0007669"/>
    <property type="project" value="InterPro"/>
</dbReference>
<gene>
    <name evidence="9" type="ORF">RN607_04740</name>
</gene>
<dbReference type="InterPro" id="IPR014756">
    <property type="entry name" value="Ig_E-set"/>
</dbReference>
<evidence type="ECO:0000256" key="7">
    <source>
        <dbReference type="SAM" id="SignalP"/>
    </source>
</evidence>
<evidence type="ECO:0000256" key="3">
    <source>
        <dbReference type="ARBA" id="ARBA00022729"/>
    </source>
</evidence>
<keyword evidence="4" id="KW-0186">Copper</keyword>
<dbReference type="InterPro" id="IPR007348">
    <property type="entry name" value="CopC_dom"/>
</dbReference>
<dbReference type="KEGG" id="dcp:RN607_04740"/>
<protein>
    <submittedName>
        <fullName evidence="9">Copper resistance protein CopC</fullName>
    </submittedName>
</protein>
<evidence type="ECO:0000256" key="4">
    <source>
        <dbReference type="ARBA" id="ARBA00023008"/>
    </source>
</evidence>
<keyword evidence="6" id="KW-1133">Transmembrane helix</keyword>
<feature type="transmembrane region" description="Helical" evidence="6">
    <location>
        <begin position="173"/>
        <end position="194"/>
    </location>
</feature>
<keyword evidence="2" id="KW-0479">Metal-binding</keyword>
<dbReference type="GO" id="GO:0046688">
    <property type="term" value="P:response to copper ion"/>
    <property type="evidence" value="ECO:0007669"/>
    <property type="project" value="InterPro"/>
</dbReference>
<dbReference type="RefSeq" id="WP_313544701.1">
    <property type="nucleotide sequence ID" value="NZ_CP134880.1"/>
</dbReference>
<evidence type="ECO:0000256" key="5">
    <source>
        <dbReference type="SAM" id="MobiDB-lite"/>
    </source>
</evidence>
<keyword evidence="3 7" id="KW-0732">Signal</keyword>
<dbReference type="AlphaFoldDB" id="A0AA96FE33"/>
<feature type="compositionally biased region" description="Low complexity" evidence="5">
    <location>
        <begin position="121"/>
        <end position="169"/>
    </location>
</feature>
<name>A0AA96FE33_9MICO</name>
<dbReference type="GO" id="GO:0042597">
    <property type="term" value="C:periplasmic space"/>
    <property type="evidence" value="ECO:0007669"/>
    <property type="project" value="InterPro"/>
</dbReference>
<reference evidence="9" key="1">
    <citation type="submission" date="2023-09" db="EMBL/GenBank/DDBJ databases">
        <title>Demequina sp. a novel bacteria isolated from Capsicum annuum.</title>
        <authorList>
            <person name="Humaira Z."/>
            <person name="Lee J."/>
            <person name="Cho D."/>
        </authorList>
    </citation>
    <scope>NUCLEOTIDE SEQUENCE</scope>
    <source>
        <strain evidence="9">PMTSA13</strain>
    </source>
</reference>
<accession>A0AA96FE33</accession>
<feature type="region of interest" description="Disordered" evidence="5">
    <location>
        <begin position="121"/>
        <end position="170"/>
    </location>
</feature>
<feature type="signal peptide" evidence="7">
    <location>
        <begin position="1"/>
        <end position="24"/>
    </location>
</feature>
<dbReference type="GO" id="GO:0006825">
    <property type="term" value="P:copper ion transport"/>
    <property type="evidence" value="ECO:0007669"/>
    <property type="project" value="InterPro"/>
</dbReference>
<dbReference type="Pfam" id="PF04234">
    <property type="entry name" value="CopC"/>
    <property type="match status" value="1"/>
</dbReference>
<evidence type="ECO:0000259" key="8">
    <source>
        <dbReference type="Pfam" id="PF04234"/>
    </source>
</evidence>
<proteinExistence type="predicted"/>
<dbReference type="GO" id="GO:0005886">
    <property type="term" value="C:plasma membrane"/>
    <property type="evidence" value="ECO:0007669"/>
    <property type="project" value="TreeGrafter"/>
</dbReference>